<dbReference type="GO" id="GO:0051301">
    <property type="term" value="P:cell division"/>
    <property type="evidence" value="ECO:0007669"/>
    <property type="project" value="UniProtKB-KW"/>
</dbReference>
<dbReference type="Proteomes" id="UP001152888">
    <property type="component" value="Unassembled WGS sequence"/>
</dbReference>
<dbReference type="InterPro" id="IPR015943">
    <property type="entry name" value="WD40/YVTN_repeat-like_dom_sf"/>
</dbReference>
<dbReference type="OrthoDB" id="2110451at2759"/>
<evidence type="ECO:0000256" key="1">
    <source>
        <dbReference type="ARBA" id="ARBA00016067"/>
    </source>
</evidence>
<keyword evidence="10" id="KW-1185">Reference proteome</keyword>
<feature type="region of interest" description="Disordered" evidence="6">
    <location>
        <begin position="707"/>
        <end position="739"/>
    </location>
</feature>
<dbReference type="Pfam" id="PF12894">
    <property type="entry name" value="ANAPC4_WD40"/>
    <property type="match status" value="1"/>
</dbReference>
<keyword evidence="5" id="KW-0131">Cell cycle</keyword>
<dbReference type="InterPro" id="IPR036322">
    <property type="entry name" value="WD40_repeat_dom_sf"/>
</dbReference>
<dbReference type="EMBL" id="CAKOFQ010007250">
    <property type="protein sequence ID" value="CAH1996099.1"/>
    <property type="molecule type" value="Genomic_DNA"/>
</dbReference>
<dbReference type="InterPro" id="IPR024790">
    <property type="entry name" value="APC4_long_dom"/>
</dbReference>
<keyword evidence="4" id="KW-0833">Ubl conjugation pathway</keyword>
<keyword evidence="3" id="KW-0498">Mitosis</keyword>
<gene>
    <name evidence="9" type="ORF">ACAOBT_LOCUS23027</name>
</gene>
<dbReference type="PANTHER" id="PTHR13260:SF0">
    <property type="entry name" value="ANAPHASE-PROMOTING COMPLEX SUBUNIT 4"/>
    <property type="match status" value="1"/>
</dbReference>
<protein>
    <recommendedName>
        <fullName evidence="1">Anaphase-promoting complex subunit 4</fullName>
    </recommendedName>
</protein>
<comment type="caution">
    <text evidence="9">The sequence shown here is derived from an EMBL/GenBank/DDBJ whole genome shotgun (WGS) entry which is preliminary data.</text>
</comment>
<evidence type="ECO:0000313" key="9">
    <source>
        <dbReference type="EMBL" id="CAH1996099.1"/>
    </source>
</evidence>
<dbReference type="AlphaFoldDB" id="A0A9P0LI82"/>
<keyword evidence="2" id="KW-0132">Cell division</keyword>
<evidence type="ECO:0000313" key="10">
    <source>
        <dbReference type="Proteomes" id="UP001152888"/>
    </source>
</evidence>
<evidence type="ECO:0000256" key="5">
    <source>
        <dbReference type="ARBA" id="ARBA00023306"/>
    </source>
</evidence>
<evidence type="ECO:0000256" key="3">
    <source>
        <dbReference type="ARBA" id="ARBA00022776"/>
    </source>
</evidence>
<feature type="domain" description="Anaphase-promoting complex subunit 4 long" evidence="8">
    <location>
        <begin position="233"/>
        <end position="430"/>
    </location>
</feature>
<proteinExistence type="predicted"/>
<dbReference type="GO" id="GO:0070979">
    <property type="term" value="P:protein K11-linked ubiquitination"/>
    <property type="evidence" value="ECO:0007669"/>
    <property type="project" value="TreeGrafter"/>
</dbReference>
<dbReference type="PANTHER" id="PTHR13260">
    <property type="entry name" value="ANAPHASE PROMOTING COMPLEX SUBUNIT 4 APC4"/>
    <property type="match status" value="1"/>
</dbReference>
<dbReference type="Pfam" id="PF12896">
    <property type="entry name" value="ANAPC4"/>
    <property type="match status" value="1"/>
</dbReference>
<dbReference type="GO" id="GO:0034399">
    <property type="term" value="C:nuclear periphery"/>
    <property type="evidence" value="ECO:0007669"/>
    <property type="project" value="TreeGrafter"/>
</dbReference>
<feature type="domain" description="Anaphase-promoting complex subunit 4-like WD40" evidence="7">
    <location>
        <begin position="22"/>
        <end position="110"/>
    </location>
</feature>
<dbReference type="InterPro" id="IPR024789">
    <property type="entry name" value="APC4"/>
</dbReference>
<name>A0A9P0LI82_ACAOB</name>
<accession>A0A9P0LI82</accession>
<evidence type="ECO:0000259" key="7">
    <source>
        <dbReference type="Pfam" id="PF12894"/>
    </source>
</evidence>
<dbReference type="GO" id="GO:0005680">
    <property type="term" value="C:anaphase-promoting complex"/>
    <property type="evidence" value="ECO:0007669"/>
    <property type="project" value="InterPro"/>
</dbReference>
<evidence type="ECO:0000256" key="6">
    <source>
        <dbReference type="SAM" id="MobiDB-lite"/>
    </source>
</evidence>
<dbReference type="GO" id="GO:0031145">
    <property type="term" value="P:anaphase-promoting complex-dependent catabolic process"/>
    <property type="evidence" value="ECO:0007669"/>
    <property type="project" value="InterPro"/>
</dbReference>
<evidence type="ECO:0000259" key="8">
    <source>
        <dbReference type="Pfam" id="PF12896"/>
    </source>
</evidence>
<sequence length="739" mass="82769">MSAFHTIKQLEERNVPNEINFMVWSDKMDLVAFSNIKGEVALHRLTWSRAWSLSPPKDGLTVNCMGWRPDGKVLAIAYSCGRIQLVGVENKKILNIQDIKANITCLTWVQEKLEPPPKDNFNFKDGKPNNYMKHIDMSRLYLRDPTLSSVLNSSQSEDQKEAYFLQEQTELNLLLIGTKEGMVHVRIFGCFTCCILDMCEYLGISCSVEALRVSEDLRRIYVVTKDENSLVQIVTVNSSIFKTHAKELFAVAMKYVKLMDLITYLRNTIASITETWESFLLEIDHKLSKYAKKVPEGGITADFLDLLIFGICASELQEFLMHDLTKKGLEKFGQTIEMSYTNIQKLLLKNINKYGQNVTFQLAELRGMGRFDCKYEIVGLSDEKIAQAIQSCGAFLIKAAEIQQIINNSVINYKAFFRWLYGAILTLMDENVPGEIHRMTQQDVAYITEFLQNFDRVGGKDGGGFVMEQLGQYLADEPLSAEPTNEDPDSWEAFLEENACLESHSAILKRAAGTSLVQQFKNVALKVASIFTTPRTRLQGYFRMMERETLDIYQCDPTVTLRVTSVNASGDEVIFAFADQSPHEESCVLLVQFGRCTDGVSGVRVNFSPRRVIDLQFYSSAILSVLLEDVSSSTALLLQMTVATCGLKNLKGVGPLTVSAPSANQDDVPVAKDIKMPAAALGVSGSRRVGAILADNRRKVKLFEMEADEEDDEDVSGVLMTDTSLPKDVDMPKETTSAD</sequence>
<evidence type="ECO:0000256" key="4">
    <source>
        <dbReference type="ARBA" id="ARBA00022786"/>
    </source>
</evidence>
<dbReference type="SUPFAM" id="SSF50978">
    <property type="entry name" value="WD40 repeat-like"/>
    <property type="match status" value="1"/>
</dbReference>
<evidence type="ECO:0000256" key="2">
    <source>
        <dbReference type="ARBA" id="ARBA00022618"/>
    </source>
</evidence>
<reference evidence="9" key="1">
    <citation type="submission" date="2022-03" db="EMBL/GenBank/DDBJ databases">
        <authorList>
            <person name="Sayadi A."/>
        </authorList>
    </citation>
    <scope>NUCLEOTIDE SEQUENCE</scope>
</reference>
<dbReference type="InterPro" id="IPR024977">
    <property type="entry name" value="Apc4-like_WD40_dom"/>
</dbReference>
<dbReference type="Gene3D" id="2.130.10.10">
    <property type="entry name" value="YVTN repeat-like/Quinoprotein amine dehydrogenase"/>
    <property type="match status" value="1"/>
</dbReference>
<organism evidence="9 10">
    <name type="scientific">Acanthoscelides obtectus</name>
    <name type="common">Bean weevil</name>
    <name type="synonym">Bruchus obtectus</name>
    <dbReference type="NCBI Taxonomy" id="200917"/>
    <lineage>
        <taxon>Eukaryota</taxon>
        <taxon>Metazoa</taxon>
        <taxon>Ecdysozoa</taxon>
        <taxon>Arthropoda</taxon>
        <taxon>Hexapoda</taxon>
        <taxon>Insecta</taxon>
        <taxon>Pterygota</taxon>
        <taxon>Neoptera</taxon>
        <taxon>Endopterygota</taxon>
        <taxon>Coleoptera</taxon>
        <taxon>Polyphaga</taxon>
        <taxon>Cucujiformia</taxon>
        <taxon>Chrysomeloidea</taxon>
        <taxon>Chrysomelidae</taxon>
        <taxon>Bruchinae</taxon>
        <taxon>Bruchini</taxon>
        <taxon>Acanthoscelides</taxon>
    </lineage>
</organism>